<sequence length="38" mass="4418">MLKGHLPLLSLCFGGCFFILIFNRLIKILKFCLTKLDF</sequence>
<proteinExistence type="predicted"/>
<feature type="transmembrane region" description="Helical" evidence="1">
    <location>
        <begin position="6"/>
        <end position="26"/>
    </location>
</feature>
<evidence type="ECO:0000313" key="2">
    <source>
        <dbReference type="EMBL" id="AFH99141.1"/>
    </source>
</evidence>
<dbReference type="HOGENOM" id="CLU_3328745_0_0_7"/>
<dbReference type="EMBL" id="CP003473">
    <property type="protein sequence ID" value="AFH99141.1"/>
    <property type="molecule type" value="Genomic_DNA"/>
</dbReference>
<name>A0A0E0WBF2_HELPX</name>
<dbReference type="Proteomes" id="UP000005007">
    <property type="component" value="Chromosome"/>
</dbReference>
<reference evidence="2 3" key="1">
    <citation type="submission" date="2012-04" db="EMBL/GenBank/DDBJ databases">
        <authorList>
            <person name="Kersulyte D."/>
            <person name="Cabrera L."/>
            <person name="Pacheco R."/>
            <person name="Herrera P."/>
            <person name="Rodriguez C."/>
            <person name="Gilman R.H."/>
            <person name="Berg D.E."/>
        </authorList>
    </citation>
    <scope>NUCLEOTIDE SEQUENCE [LARGE SCALE GENOMIC DNA]</scope>
    <source>
        <strain evidence="2 3">Shi169</strain>
    </source>
</reference>
<organism evidence="2 3">
    <name type="scientific">Helicobacter pylori Shi169</name>
    <dbReference type="NCBI Taxonomy" id="1163741"/>
    <lineage>
        <taxon>Bacteria</taxon>
        <taxon>Pseudomonadati</taxon>
        <taxon>Campylobacterota</taxon>
        <taxon>Epsilonproteobacteria</taxon>
        <taxon>Campylobacterales</taxon>
        <taxon>Helicobacteraceae</taxon>
        <taxon>Helicobacter</taxon>
    </lineage>
</organism>
<evidence type="ECO:0000256" key="1">
    <source>
        <dbReference type="SAM" id="Phobius"/>
    </source>
</evidence>
<evidence type="ECO:0000313" key="3">
    <source>
        <dbReference type="Proteomes" id="UP000005007"/>
    </source>
</evidence>
<dbReference type="KEGG" id="hhq:HPSH169_02205"/>
<keyword evidence="1" id="KW-0472">Membrane</keyword>
<protein>
    <submittedName>
        <fullName evidence="2">Uncharacterized protein</fullName>
    </submittedName>
</protein>
<gene>
    <name evidence="2" type="ORF">HPSH169_02205</name>
</gene>
<keyword evidence="1" id="KW-0812">Transmembrane</keyword>
<accession>A0A0E0WBF2</accession>
<dbReference type="AlphaFoldDB" id="A0A0E0WBF2"/>
<keyword evidence="1" id="KW-1133">Transmembrane helix</keyword>